<sequence length="531" mass="56391">MTISRRQVLTSGTAAGVSISVAGVLPSLAEPAAAHGNDGHDSGGSSGGRPFPPLQDDPQGILALPAGFSYRIVTREGDTDMSFGQGKTPAYHDGTGVVAANRNRLTIIQNHEMSPHMSPFGVPHVAGTVYDPGAPNAGGCTVITTDGDGKRTGEWVGVSGTVRNCAGGVTPWGTWLTCEEVFINAGATWSAGGQTGTYEKGHGYVLEVLQSDSAHQLPKPIKALGRFEHEALAVEPNQRHIYLSEDASGPNGLFYRWTAPRDARLGVGLADRLSDNAGKLEAMQIRLDDGSILPDVAYLTSAQIGRPFRVTWIEVPERDAVTKTIRTQFADGTVTRGKKFEGVWSTSKGCYIVNSFAFGANDLPADATKHDGMVWFYNYSDETITLVTYFPHNPAAEGEGAPPKYADLTFDGPDNVTVTPWGTLILAEDGVRASHVLSSVPGGPTYAIARNQLAIGTSNARRPTPSSPGRRSLPTARSCSSTSRFPASRWPSPARGSATSTEARASRRPMGGHRPSARQPPGVRHPAARRR</sequence>
<accession>A0A8J4DX66</accession>
<proteinExistence type="predicted"/>
<comment type="caution">
    <text evidence="2">The sequence shown here is derived from an EMBL/GenBank/DDBJ whole genome shotgun (WGS) entry which is preliminary data.</text>
</comment>
<feature type="compositionally biased region" description="Polar residues" evidence="1">
    <location>
        <begin position="475"/>
        <end position="485"/>
    </location>
</feature>
<dbReference type="Proteomes" id="UP000612585">
    <property type="component" value="Unassembled WGS sequence"/>
</dbReference>
<dbReference type="InterPro" id="IPR006311">
    <property type="entry name" value="TAT_signal"/>
</dbReference>
<dbReference type="EMBL" id="BOPG01000011">
    <property type="protein sequence ID" value="GIJ54235.1"/>
    <property type="molecule type" value="Genomic_DNA"/>
</dbReference>
<dbReference type="PANTHER" id="PTHR35399:SF4">
    <property type="entry name" value="MEMBRANE PROTEIN"/>
    <property type="match status" value="1"/>
</dbReference>
<feature type="region of interest" description="Disordered" evidence="1">
    <location>
        <begin position="456"/>
        <end position="531"/>
    </location>
</feature>
<protein>
    <recommendedName>
        <fullName evidence="4">DUF839 domain-containing protein</fullName>
    </recommendedName>
</protein>
<evidence type="ECO:0000313" key="3">
    <source>
        <dbReference type="Proteomes" id="UP000612585"/>
    </source>
</evidence>
<evidence type="ECO:0000256" key="1">
    <source>
        <dbReference type="SAM" id="MobiDB-lite"/>
    </source>
</evidence>
<evidence type="ECO:0000313" key="2">
    <source>
        <dbReference type="EMBL" id="GIJ54235.1"/>
    </source>
</evidence>
<dbReference type="InterPro" id="IPR008557">
    <property type="entry name" value="PhoX"/>
</dbReference>
<dbReference type="PROSITE" id="PS51318">
    <property type="entry name" value="TAT"/>
    <property type="match status" value="1"/>
</dbReference>
<gene>
    <name evidence="2" type="ORF">Vau01_017510</name>
</gene>
<feature type="compositionally biased region" description="Low complexity" evidence="1">
    <location>
        <begin position="461"/>
        <end position="474"/>
    </location>
</feature>
<name>A0A8J4DX66_9ACTN</name>
<keyword evidence="3" id="KW-1185">Reference proteome</keyword>
<dbReference type="PANTHER" id="PTHR35399">
    <property type="entry name" value="SLR8030 PROTEIN"/>
    <property type="match status" value="1"/>
</dbReference>
<dbReference type="AlphaFoldDB" id="A0A8J4DX66"/>
<evidence type="ECO:0008006" key="4">
    <source>
        <dbReference type="Google" id="ProtNLM"/>
    </source>
</evidence>
<reference evidence="2" key="1">
    <citation type="submission" date="2021-01" db="EMBL/GenBank/DDBJ databases">
        <title>Whole genome shotgun sequence of Virgisporangium aurantiacum NBRC 16421.</title>
        <authorList>
            <person name="Komaki H."/>
            <person name="Tamura T."/>
        </authorList>
    </citation>
    <scope>NUCLEOTIDE SEQUENCE</scope>
    <source>
        <strain evidence="2">NBRC 16421</strain>
    </source>
</reference>
<organism evidence="2 3">
    <name type="scientific">Virgisporangium aurantiacum</name>
    <dbReference type="NCBI Taxonomy" id="175570"/>
    <lineage>
        <taxon>Bacteria</taxon>
        <taxon>Bacillati</taxon>
        <taxon>Actinomycetota</taxon>
        <taxon>Actinomycetes</taxon>
        <taxon>Micromonosporales</taxon>
        <taxon>Micromonosporaceae</taxon>
        <taxon>Virgisporangium</taxon>
    </lineage>
</organism>
<dbReference type="Pfam" id="PF05787">
    <property type="entry name" value="PhoX"/>
    <property type="match status" value="2"/>
</dbReference>
<feature type="region of interest" description="Disordered" evidence="1">
    <location>
        <begin position="31"/>
        <end position="58"/>
    </location>
</feature>